<gene>
    <name evidence="1" type="ORF">IMG5_100220</name>
</gene>
<dbReference type="AlphaFoldDB" id="G0QSC6"/>
<dbReference type="RefSeq" id="XP_004035359.1">
    <property type="nucleotide sequence ID" value="XM_004035311.1"/>
</dbReference>
<evidence type="ECO:0000313" key="1">
    <source>
        <dbReference type="EMBL" id="EGR31873.1"/>
    </source>
</evidence>
<organism evidence="1 2">
    <name type="scientific">Ichthyophthirius multifiliis</name>
    <name type="common">White spot disease agent</name>
    <name type="synonym">Ich</name>
    <dbReference type="NCBI Taxonomy" id="5932"/>
    <lineage>
        <taxon>Eukaryota</taxon>
        <taxon>Sar</taxon>
        <taxon>Alveolata</taxon>
        <taxon>Ciliophora</taxon>
        <taxon>Intramacronucleata</taxon>
        <taxon>Oligohymenophorea</taxon>
        <taxon>Hymenostomatida</taxon>
        <taxon>Ophryoglenina</taxon>
        <taxon>Ichthyophthirius</taxon>
    </lineage>
</organism>
<dbReference type="Proteomes" id="UP000008983">
    <property type="component" value="Unassembled WGS sequence"/>
</dbReference>
<reference evidence="1 2" key="1">
    <citation type="submission" date="2011-07" db="EMBL/GenBank/DDBJ databases">
        <authorList>
            <person name="Coyne R."/>
            <person name="Brami D."/>
            <person name="Johnson J."/>
            <person name="Hostetler J."/>
            <person name="Hannick L."/>
            <person name="Clark T."/>
            <person name="Cassidy-Hanley D."/>
            <person name="Inman J."/>
        </authorList>
    </citation>
    <scope>NUCLEOTIDE SEQUENCE [LARGE SCALE GENOMIC DNA]</scope>
    <source>
        <strain evidence="1 2">G5</strain>
    </source>
</reference>
<name>G0QSC6_ICHMU</name>
<accession>G0QSC6</accession>
<dbReference type="EMBL" id="GL983809">
    <property type="protein sequence ID" value="EGR31873.1"/>
    <property type="molecule type" value="Genomic_DNA"/>
</dbReference>
<dbReference type="InParanoid" id="G0QSC6"/>
<sequence length="145" mass="17345">MTDFRWGIIEKMIPKNTLSKISYEVEEDDLKYDLIKEIDQYDLQLKYGGLARDATKFWDIIYSEEDENQQENDQQLKLEEELFLEEDFTTENSNWKEIQMNLVLSINKGQSNMMGQEMDNLEEEVEKIVLNIQEELMDIFSNKQL</sequence>
<protein>
    <submittedName>
        <fullName evidence="1">Uncharacterized protein</fullName>
    </submittedName>
</protein>
<proteinExistence type="predicted"/>
<evidence type="ECO:0000313" key="2">
    <source>
        <dbReference type="Proteomes" id="UP000008983"/>
    </source>
</evidence>
<keyword evidence="2" id="KW-1185">Reference proteome</keyword>
<dbReference type="GeneID" id="14908014"/>